<organism evidence="1 2">
    <name type="scientific">Haloterrigena gelatinilytica</name>
    <dbReference type="NCBI Taxonomy" id="2741724"/>
    <lineage>
        <taxon>Archaea</taxon>
        <taxon>Methanobacteriati</taxon>
        <taxon>Methanobacteriota</taxon>
        <taxon>Stenosarchaea group</taxon>
        <taxon>Halobacteria</taxon>
        <taxon>Halobacteriales</taxon>
        <taxon>Natrialbaceae</taxon>
        <taxon>Haloterrigena</taxon>
    </lineage>
</organism>
<accession>A0ABX2LAU0</accession>
<dbReference type="Proteomes" id="UP001016761">
    <property type="component" value="Unassembled WGS sequence"/>
</dbReference>
<name>A0ABX2LAU0_9EURY</name>
<keyword evidence="2" id="KW-1185">Reference proteome</keyword>
<dbReference type="EMBL" id="JABUQZ010000001">
    <property type="protein sequence ID" value="NUC72515.1"/>
    <property type="molecule type" value="Genomic_DNA"/>
</dbReference>
<protein>
    <submittedName>
        <fullName evidence="1">Uncharacterized protein</fullName>
    </submittedName>
</protein>
<sequence length="117" mass="12930">MGKIESSTTSREIIVKRGIHGAQSRLKLINESNEVIDSEDILITIDSPEGIFVEIGQSIEIDSGVFQPTLDIGRGRTLNLPIIIEVGIGRDIDHEEIDITVHLDDKDVAEDRIRITA</sequence>
<reference evidence="1 2" key="1">
    <citation type="submission" date="2020-06" db="EMBL/GenBank/DDBJ databases">
        <title>Haloterrigena sp. nov., an extremely halophilic archaeon isolated from a saline sediment.</title>
        <authorList>
            <person name="Liu B.-B."/>
        </authorList>
    </citation>
    <scope>NUCLEOTIDE SEQUENCE [LARGE SCALE GENOMIC DNA]</scope>
    <source>
        <strain evidence="1 2">SYSU A558-1</strain>
    </source>
</reference>
<evidence type="ECO:0000313" key="1">
    <source>
        <dbReference type="EMBL" id="NUC72515.1"/>
    </source>
</evidence>
<comment type="caution">
    <text evidence="1">The sequence shown here is derived from an EMBL/GenBank/DDBJ whole genome shotgun (WGS) entry which is preliminary data.</text>
</comment>
<proteinExistence type="predicted"/>
<dbReference type="RefSeq" id="WP_174680426.1">
    <property type="nucleotide sequence ID" value="NZ_JABUQZ010000001.1"/>
</dbReference>
<gene>
    <name evidence="1" type="ORF">HTZ84_09375</name>
</gene>
<evidence type="ECO:0000313" key="2">
    <source>
        <dbReference type="Proteomes" id="UP001016761"/>
    </source>
</evidence>